<reference evidence="5 6" key="1">
    <citation type="submission" date="2012-10" db="EMBL/GenBank/DDBJ databases">
        <authorList>
            <person name="Zafar N."/>
            <person name="Inman J."/>
            <person name="Hall N."/>
            <person name="Lorenzi H."/>
            <person name="Caler E."/>
        </authorList>
    </citation>
    <scope>NUCLEOTIDE SEQUENCE [LARGE SCALE GENOMIC DNA]</scope>
    <source>
        <strain evidence="5 6">IP1</strain>
    </source>
</reference>
<dbReference type="InterPro" id="IPR012302">
    <property type="entry name" value="Malic_NAD-bd"/>
</dbReference>
<organism evidence="5 6">
    <name type="scientific">Entamoeba invadens IP1</name>
    <dbReference type="NCBI Taxonomy" id="370355"/>
    <lineage>
        <taxon>Eukaryota</taxon>
        <taxon>Amoebozoa</taxon>
        <taxon>Evosea</taxon>
        <taxon>Archamoebae</taxon>
        <taxon>Mastigamoebida</taxon>
        <taxon>Entamoebidae</taxon>
        <taxon>Entamoeba</taxon>
    </lineage>
</organism>
<dbReference type="InterPro" id="IPR001891">
    <property type="entry name" value="Malic_OxRdtase"/>
</dbReference>
<gene>
    <name evidence="5" type="ORF">EIN_360360</name>
</gene>
<protein>
    <submittedName>
        <fullName evidence="5">Malic enzyme, putative</fullName>
    </submittedName>
</protein>
<proteinExistence type="inferred from homology"/>
<dbReference type="GO" id="GO:0016616">
    <property type="term" value="F:oxidoreductase activity, acting on the CH-OH group of donors, NAD or NADP as acceptor"/>
    <property type="evidence" value="ECO:0007669"/>
    <property type="project" value="InterPro"/>
</dbReference>
<evidence type="ECO:0000259" key="3">
    <source>
        <dbReference type="SMART" id="SM00919"/>
    </source>
</evidence>
<dbReference type="Gene3D" id="3.40.50.720">
    <property type="entry name" value="NAD(P)-binding Rossmann-like Domain"/>
    <property type="match status" value="1"/>
</dbReference>
<dbReference type="VEuPathDB" id="AmoebaDB:EIN_360360"/>
<dbReference type="EMBL" id="KB206483">
    <property type="protein sequence ID" value="ELP90903.1"/>
    <property type="molecule type" value="Genomic_DNA"/>
</dbReference>
<dbReference type="InterPro" id="IPR012301">
    <property type="entry name" value="Malic_N_dom"/>
</dbReference>
<dbReference type="InterPro" id="IPR036291">
    <property type="entry name" value="NAD(P)-bd_dom_sf"/>
</dbReference>
<evidence type="ECO:0000313" key="5">
    <source>
        <dbReference type="EMBL" id="ELP90903.1"/>
    </source>
</evidence>
<dbReference type="PANTHER" id="PTHR43237">
    <property type="entry name" value="NADP-DEPENDENT MALIC ENZYME"/>
    <property type="match status" value="1"/>
</dbReference>
<evidence type="ECO:0000313" key="6">
    <source>
        <dbReference type="Proteomes" id="UP000014680"/>
    </source>
</evidence>
<dbReference type="AlphaFoldDB" id="A0A0A1U7P3"/>
<dbReference type="KEGG" id="eiv:EIN_360360"/>
<dbReference type="PANTHER" id="PTHR43237:SF4">
    <property type="entry name" value="NADP-DEPENDENT MALIC ENZYME"/>
    <property type="match status" value="1"/>
</dbReference>
<dbReference type="RefSeq" id="XP_004257674.1">
    <property type="nucleotide sequence ID" value="XM_004257626.1"/>
</dbReference>
<evidence type="ECO:0000256" key="2">
    <source>
        <dbReference type="ARBA" id="ARBA00023002"/>
    </source>
</evidence>
<feature type="domain" description="Malic enzyme N-terminal" evidence="4">
    <location>
        <begin position="25"/>
        <end position="118"/>
    </location>
</feature>
<dbReference type="SMART" id="SM01274">
    <property type="entry name" value="malic"/>
    <property type="match status" value="1"/>
</dbReference>
<keyword evidence="6" id="KW-1185">Reference proteome</keyword>
<dbReference type="InterPro" id="IPR037062">
    <property type="entry name" value="Malic_N_dom_sf"/>
</dbReference>
<dbReference type="SUPFAM" id="SSF51735">
    <property type="entry name" value="NAD(P)-binding Rossmann-fold domains"/>
    <property type="match status" value="1"/>
</dbReference>
<dbReference type="OrthoDB" id="25140at2759"/>
<dbReference type="Proteomes" id="UP000014680">
    <property type="component" value="Unassembled WGS sequence"/>
</dbReference>
<comment type="similarity">
    <text evidence="1">Belongs to the malic enzymes family.</text>
</comment>
<dbReference type="GeneID" id="14889834"/>
<evidence type="ECO:0000259" key="4">
    <source>
        <dbReference type="SMART" id="SM01274"/>
    </source>
</evidence>
<evidence type="ECO:0000256" key="1">
    <source>
        <dbReference type="ARBA" id="ARBA00008785"/>
    </source>
</evidence>
<dbReference type="Pfam" id="PF03949">
    <property type="entry name" value="Malic_M"/>
    <property type="match status" value="1"/>
</dbReference>
<dbReference type="Gene3D" id="3.40.50.10380">
    <property type="entry name" value="Malic enzyme, N-terminal domain"/>
    <property type="match status" value="2"/>
</dbReference>
<accession>A0A0A1U7P3</accession>
<dbReference type="GO" id="GO:0051287">
    <property type="term" value="F:NAD binding"/>
    <property type="evidence" value="ECO:0007669"/>
    <property type="project" value="InterPro"/>
</dbReference>
<dbReference type="GO" id="GO:0004470">
    <property type="term" value="F:malic enzyme activity"/>
    <property type="evidence" value="ECO:0007669"/>
    <property type="project" value="InterPro"/>
</dbReference>
<sequence length="235" mass="26542">MLARLLNTQTEFYKTLVEKAHKFFRVKIRIMPKCALCGFNWFNAYYTPGVSRISTNIRVTDGDVTPVGGLGVMKGKKLLMKYLCGIDAVPICIDSKVVEKTDADTYRSQADKVVDVLREICDIPVYYDDQQGTAPVTLAGLLNALRLVYKRLEDIEMVFIGAGSANATCLRLIVSAGADPKKIVMFNINGSLRCGRDNIEKYSRFYRKWVNGNMQEHKPKQNQDILILSWSEIKT</sequence>
<dbReference type="SMART" id="SM00919">
    <property type="entry name" value="Malic_M"/>
    <property type="match status" value="1"/>
</dbReference>
<dbReference type="InterPro" id="IPR051674">
    <property type="entry name" value="Malate_Decarboxylase"/>
</dbReference>
<dbReference type="InterPro" id="IPR046346">
    <property type="entry name" value="Aminoacid_DH-like_N_sf"/>
</dbReference>
<feature type="domain" description="Malic enzyme NAD-binding" evidence="3">
    <location>
        <begin position="130"/>
        <end position="233"/>
    </location>
</feature>
<name>A0A0A1U7P3_ENTIV</name>
<dbReference type="PRINTS" id="PR00072">
    <property type="entry name" value="MALOXRDTASE"/>
</dbReference>
<keyword evidence="2" id="KW-0560">Oxidoreductase</keyword>
<dbReference type="SUPFAM" id="SSF53223">
    <property type="entry name" value="Aminoacid dehydrogenase-like, N-terminal domain"/>
    <property type="match status" value="1"/>
</dbReference>